<evidence type="ECO:0000313" key="2">
    <source>
        <dbReference type="EMBL" id="KAL2046849.1"/>
    </source>
</evidence>
<evidence type="ECO:0000256" key="1">
    <source>
        <dbReference type="SAM" id="SignalP"/>
    </source>
</evidence>
<keyword evidence="3" id="KW-1185">Reference proteome</keyword>
<proteinExistence type="predicted"/>
<name>A0ABR4AQD0_9LECA</name>
<evidence type="ECO:0000313" key="3">
    <source>
        <dbReference type="Proteomes" id="UP001590950"/>
    </source>
</evidence>
<comment type="caution">
    <text evidence="2">The sequence shown here is derived from an EMBL/GenBank/DDBJ whole genome shotgun (WGS) entry which is preliminary data.</text>
</comment>
<sequence length="134" mass="15006">MFQLFTFLLLVSTAVSVSFSAPVTARDLHNRNGFEINPDATQQADPPLEILTHTGDCNTMENGSNDVIYSKNFPMTQHFASYNLGRDLKPTEFLDFSNNHCTNFLYHAPSGQKAGCYPITSSDMPDCFRVWSSQ</sequence>
<dbReference type="EMBL" id="JBEFKJ010000003">
    <property type="protein sequence ID" value="KAL2046849.1"/>
    <property type="molecule type" value="Genomic_DNA"/>
</dbReference>
<keyword evidence="1" id="KW-0732">Signal</keyword>
<reference evidence="2 3" key="1">
    <citation type="submission" date="2024-09" db="EMBL/GenBank/DDBJ databases">
        <title>Rethinking Asexuality: The Enigmatic Case of Functional Sexual Genes in Lepraria (Stereocaulaceae).</title>
        <authorList>
            <person name="Doellman M."/>
            <person name="Sun Y."/>
            <person name="Barcenas-Pena A."/>
            <person name="Lumbsch H.T."/>
            <person name="Grewe F."/>
        </authorList>
    </citation>
    <scope>NUCLEOTIDE SEQUENCE [LARGE SCALE GENOMIC DNA]</scope>
    <source>
        <strain evidence="2 3">Mercado 3170</strain>
    </source>
</reference>
<organism evidence="2 3">
    <name type="scientific">Stereocaulon virgatum</name>
    <dbReference type="NCBI Taxonomy" id="373712"/>
    <lineage>
        <taxon>Eukaryota</taxon>
        <taxon>Fungi</taxon>
        <taxon>Dikarya</taxon>
        <taxon>Ascomycota</taxon>
        <taxon>Pezizomycotina</taxon>
        <taxon>Lecanoromycetes</taxon>
        <taxon>OSLEUM clade</taxon>
        <taxon>Lecanoromycetidae</taxon>
        <taxon>Lecanorales</taxon>
        <taxon>Lecanorineae</taxon>
        <taxon>Stereocaulaceae</taxon>
        <taxon>Stereocaulon</taxon>
    </lineage>
</organism>
<protein>
    <submittedName>
        <fullName evidence="2">Uncharacterized protein</fullName>
    </submittedName>
</protein>
<dbReference type="Proteomes" id="UP001590950">
    <property type="component" value="Unassembled WGS sequence"/>
</dbReference>
<gene>
    <name evidence="2" type="ORF">N7G274_000867</name>
</gene>
<feature type="signal peptide" evidence="1">
    <location>
        <begin position="1"/>
        <end position="16"/>
    </location>
</feature>
<feature type="chain" id="PRO_5046501130" evidence="1">
    <location>
        <begin position="17"/>
        <end position="134"/>
    </location>
</feature>
<accession>A0ABR4AQD0</accession>